<feature type="domain" description="NTP pyrophosphohydrolase MazG-like" evidence="5">
    <location>
        <begin position="164"/>
        <end position="226"/>
    </location>
</feature>
<comment type="caution">
    <text evidence="6">The sequence shown here is derived from an EMBL/GenBank/DDBJ whole genome shotgun (WGS) entry which is preliminary data.</text>
</comment>
<dbReference type="PANTHER" id="PTHR30522:SF0">
    <property type="entry name" value="NUCLEOSIDE TRIPHOSPHATE PYROPHOSPHOHYDROLASE"/>
    <property type="match status" value="1"/>
</dbReference>
<keyword evidence="7" id="KW-1185">Reference proteome</keyword>
<comment type="catalytic activity">
    <reaction evidence="1">
        <text>ATP + H2O = AMP + diphosphate + H(+)</text>
        <dbReference type="Rhea" id="RHEA:14245"/>
        <dbReference type="ChEBI" id="CHEBI:15377"/>
        <dbReference type="ChEBI" id="CHEBI:15378"/>
        <dbReference type="ChEBI" id="CHEBI:30616"/>
        <dbReference type="ChEBI" id="CHEBI:33019"/>
        <dbReference type="ChEBI" id="CHEBI:456215"/>
        <dbReference type="EC" id="3.6.1.8"/>
    </reaction>
</comment>
<dbReference type="NCBIfam" id="TIGR00444">
    <property type="entry name" value="mazG"/>
    <property type="match status" value="1"/>
</dbReference>
<dbReference type="GO" id="GO:0046081">
    <property type="term" value="P:dUTP catabolic process"/>
    <property type="evidence" value="ECO:0007669"/>
    <property type="project" value="TreeGrafter"/>
</dbReference>
<dbReference type="GO" id="GO:0006203">
    <property type="term" value="P:dGTP catabolic process"/>
    <property type="evidence" value="ECO:0007669"/>
    <property type="project" value="TreeGrafter"/>
</dbReference>
<dbReference type="CDD" id="cd11528">
    <property type="entry name" value="NTP-PPase_MazG_Nterm"/>
    <property type="match status" value="1"/>
</dbReference>
<dbReference type="EC" id="3.6.1.8" evidence="3"/>
<dbReference type="GO" id="GO:0047693">
    <property type="term" value="F:ATP diphosphatase activity"/>
    <property type="evidence" value="ECO:0007669"/>
    <property type="project" value="UniProtKB-EC"/>
</dbReference>
<sequence length="262" mass="29228">MSEQDQTRRLLDIMAALRDPVTGCPWDREQDFASIAPYTIEEACEVADAIARDDLEALPDELGDLLLQVVYHSRLAEERGLFDYADVARTIADKMVRRHPHVFGDETVAPGFWEASKAAERRHRKVDGALAGVAVTLPALARAGKLSARAARVGFDWPDAPRILDKLDEEIAELRAELPRPDRNADPARIADELGDVLFTVANLARKLGIDPEACLRQANEKFTRRFEAMEQIAEAAGNSFADLDLEAMEELWRAIKSRKNP</sequence>
<dbReference type="PANTHER" id="PTHR30522">
    <property type="entry name" value="NUCLEOSIDE TRIPHOSPHATE PYROPHOSPHOHYDROLASE"/>
    <property type="match status" value="1"/>
</dbReference>
<dbReference type="SUPFAM" id="SSF101386">
    <property type="entry name" value="all-alpha NTP pyrophosphatases"/>
    <property type="match status" value="2"/>
</dbReference>
<name>A0A5R9J4V2_9PROT</name>
<evidence type="ECO:0000256" key="2">
    <source>
        <dbReference type="ARBA" id="ARBA00061115"/>
    </source>
</evidence>
<evidence type="ECO:0000313" key="7">
    <source>
        <dbReference type="Proteomes" id="UP000305654"/>
    </source>
</evidence>
<evidence type="ECO:0000256" key="4">
    <source>
        <dbReference type="ARBA" id="ARBA00074799"/>
    </source>
</evidence>
<protein>
    <recommendedName>
        <fullName evidence="4">Nucleoside triphosphate pyrophosphohydrolase</fullName>
        <ecNumber evidence="3">3.6.1.8</ecNumber>
    </recommendedName>
</protein>
<gene>
    <name evidence="6" type="primary">mazG</name>
    <name evidence="6" type="ORF">FE263_11510</name>
</gene>
<feature type="domain" description="NTP pyrophosphohydrolase MazG-like" evidence="5">
    <location>
        <begin position="30"/>
        <end position="103"/>
    </location>
</feature>
<dbReference type="GO" id="GO:0046061">
    <property type="term" value="P:dATP catabolic process"/>
    <property type="evidence" value="ECO:0007669"/>
    <property type="project" value="TreeGrafter"/>
</dbReference>
<dbReference type="Pfam" id="PF03819">
    <property type="entry name" value="MazG"/>
    <property type="match status" value="2"/>
</dbReference>
<organism evidence="6 7">
    <name type="scientific">Lichenicoccus roseus</name>
    <dbReference type="NCBI Taxonomy" id="2683649"/>
    <lineage>
        <taxon>Bacteria</taxon>
        <taxon>Pseudomonadati</taxon>
        <taxon>Pseudomonadota</taxon>
        <taxon>Alphaproteobacteria</taxon>
        <taxon>Acetobacterales</taxon>
        <taxon>Acetobacteraceae</taxon>
        <taxon>Lichenicoccus</taxon>
    </lineage>
</organism>
<dbReference type="Gene3D" id="1.10.287.1080">
    <property type="entry name" value="MazG-like"/>
    <property type="match status" value="2"/>
</dbReference>
<dbReference type="OrthoDB" id="9808939at2"/>
<dbReference type="FunFam" id="1.10.287.1080:FF:000001">
    <property type="entry name" value="Nucleoside triphosphate pyrophosphohydrolase"/>
    <property type="match status" value="1"/>
</dbReference>
<proteinExistence type="inferred from homology"/>
<dbReference type="Proteomes" id="UP000305654">
    <property type="component" value="Unassembled WGS sequence"/>
</dbReference>
<dbReference type="GO" id="GO:0046052">
    <property type="term" value="P:UTP catabolic process"/>
    <property type="evidence" value="ECO:0007669"/>
    <property type="project" value="TreeGrafter"/>
</dbReference>
<evidence type="ECO:0000256" key="1">
    <source>
        <dbReference type="ARBA" id="ARBA00052141"/>
    </source>
</evidence>
<dbReference type="FunFam" id="1.10.287.1080:FF:000003">
    <property type="entry name" value="Nucleoside triphosphate pyrophosphohydrolase"/>
    <property type="match status" value="1"/>
</dbReference>
<dbReference type="InterPro" id="IPR048011">
    <property type="entry name" value="NTP-PPase_MazG-like_C"/>
</dbReference>
<dbReference type="AlphaFoldDB" id="A0A5R9J4V2"/>
<dbReference type="GO" id="GO:0006950">
    <property type="term" value="P:response to stress"/>
    <property type="evidence" value="ECO:0007669"/>
    <property type="project" value="UniProtKB-ARBA"/>
</dbReference>
<dbReference type="InterPro" id="IPR048015">
    <property type="entry name" value="NTP-PPase_MazG-like_N"/>
</dbReference>
<evidence type="ECO:0000313" key="6">
    <source>
        <dbReference type="EMBL" id="TLU72655.1"/>
    </source>
</evidence>
<keyword evidence="6" id="KW-0378">Hydrolase</keyword>
<dbReference type="NCBIfam" id="NF007113">
    <property type="entry name" value="PRK09562.1"/>
    <property type="match status" value="1"/>
</dbReference>
<dbReference type="EMBL" id="VCDI01000003">
    <property type="protein sequence ID" value="TLU72655.1"/>
    <property type="molecule type" value="Genomic_DNA"/>
</dbReference>
<dbReference type="GO" id="GO:0046076">
    <property type="term" value="P:dTTP catabolic process"/>
    <property type="evidence" value="ECO:0007669"/>
    <property type="project" value="TreeGrafter"/>
</dbReference>
<comment type="similarity">
    <text evidence="2">Belongs to the nucleoside triphosphate pyrophosphohydrolase family.</text>
</comment>
<dbReference type="InterPro" id="IPR004518">
    <property type="entry name" value="MazG-like_dom"/>
</dbReference>
<dbReference type="CDD" id="cd11529">
    <property type="entry name" value="NTP-PPase_MazG_Cterm"/>
    <property type="match status" value="1"/>
</dbReference>
<dbReference type="RefSeq" id="WP_138326116.1">
    <property type="nucleotide sequence ID" value="NZ_VCDI01000003.1"/>
</dbReference>
<evidence type="ECO:0000259" key="5">
    <source>
        <dbReference type="Pfam" id="PF03819"/>
    </source>
</evidence>
<evidence type="ECO:0000256" key="3">
    <source>
        <dbReference type="ARBA" id="ARBA00066372"/>
    </source>
</evidence>
<accession>A0A5R9J4V2</accession>
<dbReference type="InterPro" id="IPR011551">
    <property type="entry name" value="NTP_PyrPHydrolase_MazG"/>
</dbReference>
<reference evidence="6 7" key="1">
    <citation type="submission" date="2019-05" db="EMBL/GenBank/DDBJ databases">
        <authorList>
            <person name="Pankratov T."/>
            <person name="Grouzdev D."/>
        </authorList>
    </citation>
    <scope>NUCLEOTIDE SEQUENCE [LARGE SCALE GENOMIC DNA]</scope>
    <source>
        <strain evidence="6 7">KEBCLARHB70R</strain>
    </source>
</reference>
<dbReference type="GO" id="GO:0046047">
    <property type="term" value="P:TTP catabolic process"/>
    <property type="evidence" value="ECO:0007669"/>
    <property type="project" value="TreeGrafter"/>
</dbReference>